<feature type="domain" description="BACON" evidence="1">
    <location>
        <begin position="416"/>
        <end position="500"/>
    </location>
</feature>
<name>A0A8J3HU73_9CHLR</name>
<dbReference type="EMBL" id="BNJF01000001">
    <property type="protein sequence ID" value="GHO43356.1"/>
    <property type="molecule type" value="Genomic_DNA"/>
</dbReference>
<sequence length="523" mass="54697">MISWVASSDRPWLLLTPMQGAFSSGQTVLLVASRAGLKPGDYTGTILLVASTGSSQKVTVKMSVRPLPDDPGPVLSMTPAAFSFTGLDGVADPAEQMLVVSNLGNKPLHWSLASQVQMASLSEVMGFQTHLDWLSIQPTQGTIEPGKTQLVHLRVKSKSLLSDVYSGIVALQADQKTLNNPQSLALSLSVRPPCSVSTSSEHLALHASAGQPKSAPQNLDLSVAPSCKGKIDWQASSQNDWLHVTPAKGTLSSRDSADLVVQIDASRLKPGTYVGSLVIVAAQSSQTISVQAVVSPIGEQSKIAGLTLSPSQLAFDIVQGQNSGVEQNVVIANTGQADLMLHATGGVPWLQVDTHEIALNAGTTADVPVHVNAGSLAPGSYNAQVLLSATDEAGNAIADAVQTLTVSLNVRQPCVMAISPSSLSFKSSLLDSSPSSQTISISATGACSYPVTWNVSADEQWIVLGSSTWVDNGGGTQLTVNVNTKWKILGTYQGHITFVAYDSRGATINQSPQIIPVTLHVNS</sequence>
<feature type="domain" description="BACON" evidence="1">
    <location>
        <begin position="307"/>
        <end position="392"/>
    </location>
</feature>
<proteinExistence type="predicted"/>
<feature type="domain" description="BACON" evidence="1">
    <location>
        <begin position="75"/>
        <end position="178"/>
    </location>
</feature>
<dbReference type="InterPro" id="IPR013783">
    <property type="entry name" value="Ig-like_fold"/>
</dbReference>
<protein>
    <recommendedName>
        <fullName evidence="1">BACON domain-containing protein</fullName>
    </recommendedName>
</protein>
<dbReference type="AlphaFoldDB" id="A0A8J3HU73"/>
<dbReference type="RefSeq" id="WP_220192834.1">
    <property type="nucleotide sequence ID" value="NZ_BNJF01000001.1"/>
</dbReference>
<dbReference type="Proteomes" id="UP000612362">
    <property type="component" value="Unassembled WGS sequence"/>
</dbReference>
<gene>
    <name evidence="2" type="ORF">KSX_15190</name>
</gene>
<evidence type="ECO:0000313" key="3">
    <source>
        <dbReference type="Proteomes" id="UP000612362"/>
    </source>
</evidence>
<evidence type="ECO:0000313" key="2">
    <source>
        <dbReference type="EMBL" id="GHO43356.1"/>
    </source>
</evidence>
<organism evidence="2 3">
    <name type="scientific">Ktedonospora formicarum</name>
    <dbReference type="NCBI Taxonomy" id="2778364"/>
    <lineage>
        <taxon>Bacteria</taxon>
        <taxon>Bacillati</taxon>
        <taxon>Chloroflexota</taxon>
        <taxon>Ktedonobacteria</taxon>
        <taxon>Ktedonobacterales</taxon>
        <taxon>Ktedonobacteraceae</taxon>
        <taxon>Ktedonospora</taxon>
    </lineage>
</organism>
<accession>A0A8J3HU73</accession>
<dbReference type="Gene3D" id="2.60.40.10">
    <property type="entry name" value="Immunoglobulins"/>
    <property type="match status" value="2"/>
</dbReference>
<dbReference type="Pfam" id="PF19190">
    <property type="entry name" value="BACON_2"/>
    <property type="match status" value="5"/>
</dbReference>
<evidence type="ECO:0000259" key="1">
    <source>
        <dbReference type="Pfam" id="PF19190"/>
    </source>
</evidence>
<comment type="caution">
    <text evidence="2">The sequence shown here is derived from an EMBL/GenBank/DDBJ whole genome shotgun (WGS) entry which is preliminary data.</text>
</comment>
<reference evidence="2" key="1">
    <citation type="submission" date="2020-10" db="EMBL/GenBank/DDBJ databases">
        <title>Taxonomic study of unclassified bacteria belonging to the class Ktedonobacteria.</title>
        <authorList>
            <person name="Yabe S."/>
            <person name="Wang C.M."/>
            <person name="Zheng Y."/>
            <person name="Sakai Y."/>
            <person name="Cavaletti L."/>
            <person name="Monciardini P."/>
            <person name="Donadio S."/>
        </authorList>
    </citation>
    <scope>NUCLEOTIDE SEQUENCE</scope>
    <source>
        <strain evidence="2">SOSP1-1</strain>
    </source>
</reference>
<dbReference type="InterPro" id="IPR024361">
    <property type="entry name" value="BACON"/>
</dbReference>
<feature type="domain" description="BACON" evidence="1">
    <location>
        <begin position="215"/>
        <end position="291"/>
    </location>
</feature>
<feature type="domain" description="BACON" evidence="1">
    <location>
        <begin position="2"/>
        <end position="63"/>
    </location>
</feature>
<keyword evidence="3" id="KW-1185">Reference proteome</keyword>